<dbReference type="GO" id="GO:0004673">
    <property type="term" value="F:protein histidine kinase activity"/>
    <property type="evidence" value="ECO:0007669"/>
    <property type="project" value="UniProtKB-EC"/>
</dbReference>
<dbReference type="EC" id="2.7.13.3" evidence="2"/>
<evidence type="ECO:0000256" key="4">
    <source>
        <dbReference type="ARBA" id="ARBA00022777"/>
    </source>
</evidence>
<evidence type="ECO:0000313" key="6">
    <source>
        <dbReference type="EMBL" id="VAX09023.1"/>
    </source>
</evidence>
<dbReference type="InterPro" id="IPR004358">
    <property type="entry name" value="Sig_transdc_His_kin-like_C"/>
</dbReference>
<proteinExistence type="predicted"/>
<dbReference type="Pfam" id="PF02518">
    <property type="entry name" value="HATPase_c"/>
    <property type="match status" value="1"/>
</dbReference>
<evidence type="ECO:0000259" key="5">
    <source>
        <dbReference type="PROSITE" id="PS50109"/>
    </source>
</evidence>
<dbReference type="InterPro" id="IPR036890">
    <property type="entry name" value="HATPase_C_sf"/>
</dbReference>
<keyword evidence="3" id="KW-0808">Transferase</keyword>
<accession>A0A3B1BAL8</accession>
<comment type="catalytic activity">
    <reaction evidence="1">
        <text>ATP + protein L-histidine = ADP + protein N-phospho-L-histidine.</text>
        <dbReference type="EC" id="2.7.13.3"/>
    </reaction>
</comment>
<organism evidence="6">
    <name type="scientific">hydrothermal vent metagenome</name>
    <dbReference type="NCBI Taxonomy" id="652676"/>
    <lineage>
        <taxon>unclassified sequences</taxon>
        <taxon>metagenomes</taxon>
        <taxon>ecological metagenomes</taxon>
    </lineage>
</organism>
<dbReference type="PROSITE" id="PS50109">
    <property type="entry name" value="HIS_KIN"/>
    <property type="match status" value="1"/>
</dbReference>
<evidence type="ECO:0000256" key="1">
    <source>
        <dbReference type="ARBA" id="ARBA00000085"/>
    </source>
</evidence>
<dbReference type="EMBL" id="UOFX01000044">
    <property type="protein sequence ID" value="VAX09023.1"/>
    <property type="molecule type" value="Genomic_DNA"/>
</dbReference>
<dbReference type="PANTHER" id="PTHR43047">
    <property type="entry name" value="TWO-COMPONENT HISTIDINE PROTEIN KINASE"/>
    <property type="match status" value="1"/>
</dbReference>
<sequence length="169" mass="18052">MSEYFSLEEVVDITVGNFAERAHAEGINISAHICPDACSKFMGEASVLESILVKLLSNALKHTSEGYIRVNVEPDMKNKAPGAIHFSVSDTGCGIAPEKQEHIFEPKAQPENAVSGEMLNTAGHGLAVTKQLVDQIGGSLWVESTVGTGSTFFFTASYDVKPCGGHCSY</sequence>
<dbReference type="SMART" id="SM00387">
    <property type="entry name" value="HATPase_c"/>
    <property type="match status" value="1"/>
</dbReference>
<dbReference type="AlphaFoldDB" id="A0A3B1BAL8"/>
<protein>
    <recommendedName>
        <fullName evidence="2">histidine kinase</fullName>
        <ecNumber evidence="2">2.7.13.3</ecNumber>
    </recommendedName>
</protein>
<feature type="domain" description="Histidine kinase" evidence="5">
    <location>
        <begin position="1"/>
        <end position="160"/>
    </location>
</feature>
<evidence type="ECO:0000256" key="2">
    <source>
        <dbReference type="ARBA" id="ARBA00012438"/>
    </source>
</evidence>
<name>A0A3B1BAL8_9ZZZZ</name>
<dbReference type="InterPro" id="IPR003594">
    <property type="entry name" value="HATPase_dom"/>
</dbReference>
<dbReference type="SUPFAM" id="SSF55874">
    <property type="entry name" value="ATPase domain of HSP90 chaperone/DNA topoisomerase II/histidine kinase"/>
    <property type="match status" value="1"/>
</dbReference>
<dbReference type="InterPro" id="IPR005467">
    <property type="entry name" value="His_kinase_dom"/>
</dbReference>
<dbReference type="PRINTS" id="PR00344">
    <property type="entry name" value="BCTRLSENSOR"/>
</dbReference>
<reference evidence="6" key="1">
    <citation type="submission" date="2018-06" db="EMBL/GenBank/DDBJ databases">
        <authorList>
            <person name="Zhirakovskaya E."/>
        </authorList>
    </citation>
    <scope>NUCLEOTIDE SEQUENCE</scope>
</reference>
<gene>
    <name evidence="6" type="ORF">MNBD_GAMMA26-2253</name>
</gene>
<dbReference type="Gene3D" id="3.30.565.10">
    <property type="entry name" value="Histidine kinase-like ATPase, C-terminal domain"/>
    <property type="match status" value="1"/>
</dbReference>
<evidence type="ECO:0000256" key="3">
    <source>
        <dbReference type="ARBA" id="ARBA00022679"/>
    </source>
</evidence>
<keyword evidence="4" id="KW-0418">Kinase</keyword>